<dbReference type="GO" id="GO:0003700">
    <property type="term" value="F:DNA-binding transcription factor activity"/>
    <property type="evidence" value="ECO:0007669"/>
    <property type="project" value="InterPro"/>
</dbReference>
<accession>A0A0D8IAG6</accession>
<dbReference type="EMBL" id="CP009687">
    <property type="protein sequence ID" value="AKL96576.1"/>
    <property type="molecule type" value="Genomic_DNA"/>
</dbReference>
<evidence type="ECO:0000313" key="4">
    <source>
        <dbReference type="EMBL" id="AKL96576.1"/>
    </source>
</evidence>
<keyword evidence="3" id="KW-0804">Transcription</keyword>
<dbReference type="KEGG" id="cace:CACET_c31320"/>
<proteinExistence type="predicted"/>
<dbReference type="InterPro" id="IPR036388">
    <property type="entry name" value="WH-like_DNA-bd_sf"/>
</dbReference>
<dbReference type="Pfam" id="PF00392">
    <property type="entry name" value="GntR"/>
    <property type="match status" value="1"/>
</dbReference>
<keyword evidence="5" id="KW-1185">Reference proteome</keyword>
<keyword evidence="1" id="KW-0805">Transcription regulation</keyword>
<dbReference type="InterPro" id="IPR036390">
    <property type="entry name" value="WH_DNA-bd_sf"/>
</dbReference>
<dbReference type="STRING" id="84022.CACET_c31320"/>
<dbReference type="PATRIC" id="fig|84022.5.peg.3725"/>
<evidence type="ECO:0000256" key="3">
    <source>
        <dbReference type="ARBA" id="ARBA00023163"/>
    </source>
</evidence>
<dbReference type="PANTHER" id="PTHR38445">
    <property type="entry name" value="HTH-TYPE TRANSCRIPTIONAL REPRESSOR YTRA"/>
    <property type="match status" value="1"/>
</dbReference>
<dbReference type="PROSITE" id="PS50949">
    <property type="entry name" value="HTH_GNTR"/>
    <property type="match status" value="1"/>
</dbReference>
<sequence>MGQLFHDNKPIFLQIKEKIEDQIVNNQLKEHDQIPSTTQMVQFYKVNHITVSKGINLLVEENIIYKKRGVGMFVAEGAREKLMQNRKELFADNFVLPMIQEAKKLGLTDTDIANIIKKVKECDLNES</sequence>
<dbReference type="GO" id="GO:0003677">
    <property type="term" value="F:DNA binding"/>
    <property type="evidence" value="ECO:0007669"/>
    <property type="project" value="UniProtKB-KW"/>
</dbReference>
<dbReference type="CDD" id="cd07377">
    <property type="entry name" value="WHTH_GntR"/>
    <property type="match status" value="1"/>
</dbReference>
<dbReference type="Proteomes" id="UP000035704">
    <property type="component" value="Chromosome"/>
</dbReference>
<dbReference type="SUPFAM" id="SSF46785">
    <property type="entry name" value="Winged helix' DNA-binding domain"/>
    <property type="match status" value="1"/>
</dbReference>
<evidence type="ECO:0000313" key="5">
    <source>
        <dbReference type="Proteomes" id="UP000035704"/>
    </source>
</evidence>
<dbReference type="OrthoDB" id="162505at2"/>
<dbReference type="InterPro" id="IPR000524">
    <property type="entry name" value="Tscrpt_reg_HTH_GntR"/>
</dbReference>
<protein>
    <submittedName>
        <fullName evidence="4">Transcriptional regulator GntR family</fullName>
    </submittedName>
</protein>
<name>A0A0D8IAG6_9CLOT</name>
<organism evidence="4 5">
    <name type="scientific">Clostridium aceticum</name>
    <dbReference type="NCBI Taxonomy" id="84022"/>
    <lineage>
        <taxon>Bacteria</taxon>
        <taxon>Bacillati</taxon>
        <taxon>Bacillota</taxon>
        <taxon>Clostridia</taxon>
        <taxon>Eubacteriales</taxon>
        <taxon>Clostridiaceae</taxon>
        <taxon>Clostridium</taxon>
    </lineage>
</organism>
<keyword evidence="2" id="KW-0238">DNA-binding</keyword>
<evidence type="ECO:0000256" key="1">
    <source>
        <dbReference type="ARBA" id="ARBA00023015"/>
    </source>
</evidence>
<dbReference type="SMART" id="SM00345">
    <property type="entry name" value="HTH_GNTR"/>
    <property type="match status" value="1"/>
</dbReference>
<evidence type="ECO:0000256" key="2">
    <source>
        <dbReference type="ARBA" id="ARBA00023125"/>
    </source>
</evidence>
<reference evidence="4 5" key="1">
    <citation type="submission" date="2014-10" db="EMBL/GenBank/DDBJ databases">
        <title>Genome sequence of Clostridium aceticum DSM 1496.</title>
        <authorList>
            <person name="Poehlein A."/>
            <person name="Schiel-Bengelsdorf B."/>
            <person name="Gottschalk G."/>
            <person name="Duerre P."/>
            <person name="Daniel R."/>
        </authorList>
    </citation>
    <scope>NUCLEOTIDE SEQUENCE [LARGE SCALE GENOMIC DNA]</scope>
    <source>
        <strain evidence="4 5">DSM 1496</strain>
    </source>
</reference>
<dbReference type="RefSeq" id="WP_044824405.1">
    <property type="nucleotide sequence ID" value="NZ_CP009687.1"/>
</dbReference>
<dbReference type="PANTHER" id="PTHR38445:SF10">
    <property type="entry name" value="GNTR-FAMILY TRANSCRIPTIONAL REGULATOR"/>
    <property type="match status" value="1"/>
</dbReference>
<dbReference type="AlphaFoldDB" id="A0A0D8IAG6"/>
<dbReference type="Gene3D" id="1.10.10.10">
    <property type="entry name" value="Winged helix-like DNA-binding domain superfamily/Winged helix DNA-binding domain"/>
    <property type="match status" value="1"/>
</dbReference>
<gene>
    <name evidence="4" type="ORF">CACET_c31320</name>
</gene>